<evidence type="ECO:0000256" key="3">
    <source>
        <dbReference type="ARBA" id="ARBA00022722"/>
    </source>
</evidence>
<comment type="subunit">
    <text evidence="9">Homodimer, forms a heterotetramer with a Cas1 homodimer.</text>
</comment>
<dbReference type="Pfam" id="PF09827">
    <property type="entry name" value="CRISPR_Cas2"/>
    <property type="match status" value="1"/>
</dbReference>
<dbReference type="GO" id="GO:0016787">
    <property type="term" value="F:hydrolase activity"/>
    <property type="evidence" value="ECO:0007669"/>
    <property type="project" value="UniProtKB-KW"/>
</dbReference>
<dbReference type="HAMAP" id="MF_01471">
    <property type="entry name" value="Cas2"/>
    <property type="match status" value="1"/>
</dbReference>
<accession>A0A7W6RCS6</accession>
<gene>
    <name evidence="9" type="primary">cas2</name>
    <name evidence="10" type="ORF">GGD89_001785</name>
</gene>
<dbReference type="GO" id="GO:0051607">
    <property type="term" value="P:defense response to virus"/>
    <property type="evidence" value="ECO:0007669"/>
    <property type="project" value="UniProtKB-UniRule"/>
</dbReference>
<keyword evidence="5 9" id="KW-0255">Endonuclease</keyword>
<dbReference type="Gene3D" id="3.30.70.240">
    <property type="match status" value="1"/>
</dbReference>
<comment type="cofactor">
    <cofactor evidence="1 9">
        <name>Mg(2+)</name>
        <dbReference type="ChEBI" id="CHEBI:18420"/>
    </cofactor>
</comment>
<organism evidence="10 11">
    <name type="scientific">Roseospira visakhapatnamensis</name>
    <dbReference type="NCBI Taxonomy" id="390880"/>
    <lineage>
        <taxon>Bacteria</taxon>
        <taxon>Pseudomonadati</taxon>
        <taxon>Pseudomonadota</taxon>
        <taxon>Alphaproteobacteria</taxon>
        <taxon>Rhodospirillales</taxon>
        <taxon>Rhodospirillaceae</taxon>
        <taxon>Roseospira</taxon>
    </lineage>
</organism>
<dbReference type="GO" id="GO:0043571">
    <property type="term" value="P:maintenance of CRISPR repeat elements"/>
    <property type="evidence" value="ECO:0007669"/>
    <property type="project" value="UniProtKB-UniRule"/>
</dbReference>
<keyword evidence="6 9" id="KW-0378">Hydrolase</keyword>
<proteinExistence type="inferred from homology"/>
<evidence type="ECO:0000256" key="5">
    <source>
        <dbReference type="ARBA" id="ARBA00022759"/>
    </source>
</evidence>
<evidence type="ECO:0000313" key="10">
    <source>
        <dbReference type="EMBL" id="MBB4266156.1"/>
    </source>
</evidence>
<evidence type="ECO:0000256" key="4">
    <source>
        <dbReference type="ARBA" id="ARBA00022723"/>
    </source>
</evidence>
<protein>
    <recommendedName>
        <fullName evidence="9">CRISPR-associated endoribonuclease Cas2</fullName>
        <ecNumber evidence="9">3.1.-.-</ecNumber>
    </recommendedName>
</protein>
<dbReference type="PANTHER" id="PTHR34405">
    <property type="entry name" value="CRISPR-ASSOCIATED ENDORIBONUCLEASE CAS2"/>
    <property type="match status" value="1"/>
</dbReference>
<evidence type="ECO:0000256" key="9">
    <source>
        <dbReference type="HAMAP-Rule" id="MF_01471"/>
    </source>
</evidence>
<evidence type="ECO:0000256" key="2">
    <source>
        <dbReference type="ARBA" id="ARBA00009959"/>
    </source>
</evidence>
<dbReference type="GO" id="GO:0004521">
    <property type="term" value="F:RNA endonuclease activity"/>
    <property type="evidence" value="ECO:0007669"/>
    <property type="project" value="InterPro"/>
</dbReference>
<keyword evidence="8 9" id="KW-0051">Antiviral defense</keyword>
<dbReference type="EMBL" id="JACIGK010000011">
    <property type="protein sequence ID" value="MBB4266156.1"/>
    <property type="molecule type" value="Genomic_DNA"/>
</dbReference>
<dbReference type="GO" id="GO:0046872">
    <property type="term" value="F:metal ion binding"/>
    <property type="evidence" value="ECO:0007669"/>
    <property type="project" value="UniProtKB-UniRule"/>
</dbReference>
<dbReference type="AlphaFoldDB" id="A0A7W6RCS6"/>
<dbReference type="InterPro" id="IPR019199">
    <property type="entry name" value="Virulence_VapD/CRISPR_Cas2"/>
</dbReference>
<comment type="caution">
    <text evidence="10">The sequence shown here is derived from an EMBL/GenBank/DDBJ whole genome shotgun (WGS) entry which is preliminary data.</text>
</comment>
<dbReference type="Proteomes" id="UP000554286">
    <property type="component" value="Unassembled WGS sequence"/>
</dbReference>
<comment type="similarity">
    <text evidence="2 9">Belongs to the CRISPR-associated endoribonuclease Cas2 protein family.</text>
</comment>
<comment type="function">
    <text evidence="9">CRISPR (clustered regularly interspaced short palindromic repeat), is an adaptive immune system that provides protection against mobile genetic elements (viruses, transposable elements and conjugative plasmids). CRISPR clusters contain sequences complementary to antecedent mobile elements and target invading nucleic acids. CRISPR clusters are transcribed and processed into CRISPR RNA (crRNA). Functions as a ssRNA-specific endoribonuclease. Involved in the integration of spacer DNA into the CRISPR cassette.</text>
</comment>
<dbReference type="RefSeq" id="WP_184044244.1">
    <property type="nucleotide sequence ID" value="NZ_JACIGK010000011.1"/>
</dbReference>
<evidence type="ECO:0000313" key="11">
    <source>
        <dbReference type="Proteomes" id="UP000554286"/>
    </source>
</evidence>
<dbReference type="SUPFAM" id="SSF143430">
    <property type="entry name" value="TTP0101/SSO1404-like"/>
    <property type="match status" value="1"/>
</dbReference>
<name>A0A7W6RCS6_9PROT</name>
<dbReference type="NCBIfam" id="TIGR01573">
    <property type="entry name" value="cas2"/>
    <property type="match status" value="1"/>
</dbReference>
<dbReference type="PANTHER" id="PTHR34405:SF3">
    <property type="entry name" value="CRISPR-ASSOCIATED ENDORIBONUCLEASE CAS2 3"/>
    <property type="match status" value="1"/>
</dbReference>
<dbReference type="CDD" id="cd09725">
    <property type="entry name" value="Cas2_I_II_III"/>
    <property type="match status" value="1"/>
</dbReference>
<dbReference type="EC" id="3.1.-.-" evidence="9"/>
<keyword evidence="11" id="KW-1185">Reference proteome</keyword>
<evidence type="ECO:0000256" key="8">
    <source>
        <dbReference type="ARBA" id="ARBA00023118"/>
    </source>
</evidence>
<dbReference type="InterPro" id="IPR021127">
    <property type="entry name" value="CRISPR_associated_Cas2"/>
</dbReference>
<keyword evidence="4 9" id="KW-0479">Metal-binding</keyword>
<feature type="binding site" evidence="9">
    <location>
        <position position="15"/>
    </location>
    <ligand>
        <name>Mg(2+)</name>
        <dbReference type="ChEBI" id="CHEBI:18420"/>
        <note>catalytic</note>
    </ligand>
</feature>
<evidence type="ECO:0000256" key="6">
    <source>
        <dbReference type="ARBA" id="ARBA00022801"/>
    </source>
</evidence>
<keyword evidence="3 9" id="KW-0540">Nuclease</keyword>
<keyword evidence="7 9" id="KW-0460">Magnesium</keyword>
<evidence type="ECO:0000256" key="7">
    <source>
        <dbReference type="ARBA" id="ARBA00022842"/>
    </source>
</evidence>
<reference evidence="10 11" key="1">
    <citation type="submission" date="2020-08" db="EMBL/GenBank/DDBJ databases">
        <title>Genome sequencing of Purple Non-Sulfur Bacteria from various extreme environments.</title>
        <authorList>
            <person name="Mayer M."/>
        </authorList>
    </citation>
    <scope>NUCLEOTIDE SEQUENCE [LARGE SCALE GENOMIC DNA]</scope>
    <source>
        <strain evidence="10 11">JA131</strain>
    </source>
</reference>
<evidence type="ECO:0000256" key="1">
    <source>
        <dbReference type="ARBA" id="ARBA00001946"/>
    </source>
</evidence>
<sequence length="100" mass="11400">MPTATDERLYIVAYDIADQKRWRRVWTVMNGYGEWLQLSLFQCRLSRKRLVHLRGALSEAIQDGADHVLILDLGPADTVKPRIESLGKSVAVVERKPVIV</sequence>